<proteinExistence type="predicted"/>
<comment type="caution">
    <text evidence="1">The sequence shown here is derived from an EMBL/GenBank/DDBJ whole genome shotgun (WGS) entry which is preliminary data.</text>
</comment>
<organism evidence="1">
    <name type="scientific">marine sediment metagenome</name>
    <dbReference type="NCBI Taxonomy" id="412755"/>
    <lineage>
        <taxon>unclassified sequences</taxon>
        <taxon>metagenomes</taxon>
        <taxon>ecological metagenomes</taxon>
    </lineage>
</organism>
<evidence type="ECO:0000313" key="1">
    <source>
        <dbReference type="EMBL" id="GAF98096.1"/>
    </source>
</evidence>
<accession>X0UFL4</accession>
<dbReference type="AlphaFoldDB" id="X0UFL4"/>
<name>X0UFL4_9ZZZZ</name>
<feature type="non-terminal residue" evidence="1">
    <location>
        <position position="1"/>
    </location>
</feature>
<sequence>GALPRTHRTEAVGAEGRDGVMEASRYAVTILHRPHGYGPEYSKLHGEGDTLDEALDAVRGRLAEWAECLDAQRRGSETLSQAVERTAGEES</sequence>
<protein>
    <submittedName>
        <fullName evidence="1">Uncharacterized protein</fullName>
    </submittedName>
</protein>
<reference evidence="1" key="1">
    <citation type="journal article" date="2014" name="Front. Microbiol.">
        <title>High frequency of phylogenetically diverse reductive dehalogenase-homologous genes in deep subseafloor sedimentary metagenomes.</title>
        <authorList>
            <person name="Kawai M."/>
            <person name="Futagami T."/>
            <person name="Toyoda A."/>
            <person name="Takaki Y."/>
            <person name="Nishi S."/>
            <person name="Hori S."/>
            <person name="Arai W."/>
            <person name="Tsubouchi T."/>
            <person name="Morono Y."/>
            <person name="Uchiyama I."/>
            <person name="Ito T."/>
            <person name="Fujiyama A."/>
            <person name="Inagaki F."/>
            <person name="Takami H."/>
        </authorList>
    </citation>
    <scope>NUCLEOTIDE SEQUENCE</scope>
    <source>
        <strain evidence="1">Expedition CK06-06</strain>
    </source>
</reference>
<dbReference type="EMBL" id="BARS01013586">
    <property type="protein sequence ID" value="GAF98096.1"/>
    <property type="molecule type" value="Genomic_DNA"/>
</dbReference>
<gene>
    <name evidence="1" type="ORF">S01H1_23493</name>
</gene>